<gene>
    <name evidence="2" type="ORF">H2C83_12475</name>
</gene>
<evidence type="ECO:0000259" key="1">
    <source>
        <dbReference type="Pfam" id="PF14436"/>
    </source>
</evidence>
<dbReference type="RefSeq" id="WP_220184154.1">
    <property type="nucleotide sequence ID" value="NZ_JACEOL010000038.1"/>
</dbReference>
<feature type="domain" description="Bacterial EndoU nuclease" evidence="1">
    <location>
        <begin position="32"/>
        <end position="175"/>
    </location>
</feature>
<accession>A0A7W1XTQ1</accession>
<evidence type="ECO:0000313" key="3">
    <source>
        <dbReference type="Proteomes" id="UP000538292"/>
    </source>
</evidence>
<dbReference type="Proteomes" id="UP000538292">
    <property type="component" value="Unassembled WGS sequence"/>
</dbReference>
<protein>
    <submittedName>
        <fullName evidence="2">EndoU domain-containing protein</fullName>
    </submittedName>
</protein>
<dbReference type="GO" id="GO:0004519">
    <property type="term" value="F:endonuclease activity"/>
    <property type="evidence" value="ECO:0007669"/>
    <property type="project" value="InterPro"/>
</dbReference>
<comment type="caution">
    <text evidence="2">The sequence shown here is derived from an EMBL/GenBank/DDBJ whole genome shotgun (WGS) entry which is preliminary data.</text>
</comment>
<evidence type="ECO:0000313" key="2">
    <source>
        <dbReference type="EMBL" id="MBA4603117.1"/>
    </source>
</evidence>
<sequence>MQKFAAESGENGTTVGSSTVRITVQFAEGFDDHLIRGNGIGKGKQGVIGAHNMEEFVRTLKETGVEIDNLIISKMQHPKFPGLYDIEYKLPSLTYDKNGNLVPSGQYKVIKNPKTVYDPEVYSDQQMIQGGKEAMQEGIDAKRIDGRFVEGFSTNGMKFAGCLNEQEKIKNFYPVIKEK</sequence>
<dbReference type="InterPro" id="IPR029501">
    <property type="entry name" value="EndoU_bac"/>
</dbReference>
<proteinExistence type="predicted"/>
<dbReference type="AlphaFoldDB" id="A0A7W1XTQ1"/>
<organism evidence="2 3">
    <name type="scientific">Thermoactinomyces mirandus</name>
    <dbReference type="NCBI Taxonomy" id="2756294"/>
    <lineage>
        <taxon>Bacteria</taxon>
        <taxon>Bacillati</taxon>
        <taxon>Bacillota</taxon>
        <taxon>Bacilli</taxon>
        <taxon>Bacillales</taxon>
        <taxon>Thermoactinomycetaceae</taxon>
        <taxon>Thermoactinomyces</taxon>
    </lineage>
</organism>
<dbReference type="EMBL" id="JACEOL010000038">
    <property type="protein sequence ID" value="MBA4603117.1"/>
    <property type="molecule type" value="Genomic_DNA"/>
</dbReference>
<dbReference type="Pfam" id="PF14436">
    <property type="entry name" value="EndoU_bacteria"/>
    <property type="match status" value="1"/>
</dbReference>
<name>A0A7W1XTQ1_9BACL</name>
<reference evidence="2 3" key="1">
    <citation type="submission" date="2020-07" db="EMBL/GenBank/DDBJ databases">
        <title>Thermoactinomyces phylogeny.</title>
        <authorList>
            <person name="Dunlap C."/>
        </authorList>
    </citation>
    <scope>NUCLEOTIDE SEQUENCE [LARGE SCALE GENOMIC DNA]</scope>
    <source>
        <strain evidence="2 3">AMNI-1</strain>
    </source>
</reference>
<keyword evidence="3" id="KW-1185">Reference proteome</keyword>
<dbReference type="CDD" id="cd20686">
    <property type="entry name" value="CdiA-CT_Ec-like"/>
    <property type="match status" value="1"/>
</dbReference>